<reference evidence="4" key="1">
    <citation type="submission" date="2015-07" db="EMBL/GenBank/DDBJ databases">
        <authorList>
            <person name="Teixeira M.M."/>
            <person name="Souza R.C."/>
            <person name="Almeida L.G."/>
            <person name="Vicente V.A."/>
            <person name="de Hoog S."/>
            <person name="Bocca A.L."/>
            <person name="de Almeida S.R."/>
            <person name="Vasconcelos A.T."/>
            <person name="Felipe M.S."/>
        </authorList>
    </citation>
    <scope>NUCLEOTIDE SEQUENCE [LARGE SCALE GENOMIC DNA]</scope>
    <source>
        <strain evidence="4">KSF</strain>
    </source>
</reference>
<dbReference type="Proteomes" id="UP000094526">
    <property type="component" value="Unassembled WGS sequence"/>
</dbReference>
<dbReference type="VEuPathDB" id="FungiDB:G647_05573"/>
<accession>A0A1C1CPK2</accession>
<evidence type="ECO:0000256" key="2">
    <source>
        <dbReference type="SAM" id="Phobius"/>
    </source>
</evidence>
<organism evidence="3 4">
    <name type="scientific">Cladophialophora carrionii</name>
    <dbReference type="NCBI Taxonomy" id="86049"/>
    <lineage>
        <taxon>Eukaryota</taxon>
        <taxon>Fungi</taxon>
        <taxon>Dikarya</taxon>
        <taxon>Ascomycota</taxon>
        <taxon>Pezizomycotina</taxon>
        <taxon>Eurotiomycetes</taxon>
        <taxon>Chaetothyriomycetidae</taxon>
        <taxon>Chaetothyriales</taxon>
        <taxon>Herpotrichiellaceae</taxon>
        <taxon>Cladophialophora</taxon>
    </lineage>
</organism>
<sequence length="223" mass="24820">MAFLSIFSGFRKSSWLHLVLRSFQLIDALVVIGMYGVDLNAAMKASKYADGKWVSSTTDPQTGALTSYPPEMVRVLTTVKVFAVTTGSLAAVTALVFSLVSIAIQYRTVALLFAWDWTMTILFAVLSGIFGSMYLHENVEMESGIHRMKTAVGFDLAGLVLWTLTASFGTWWFFSERRKSSDPRREIPKVHWEGTAGLPKLSKTFRNDSLSGRSFRNGSDHSR</sequence>
<dbReference type="PANTHER" id="PTHR42083">
    <property type="entry name" value="MARVEL DOMAIN-CONTAINING PROTEIN"/>
    <property type="match status" value="1"/>
</dbReference>
<feature type="transmembrane region" description="Helical" evidence="2">
    <location>
        <begin position="15"/>
        <end position="37"/>
    </location>
</feature>
<dbReference type="OrthoDB" id="5363290at2759"/>
<feature type="region of interest" description="Disordered" evidence="1">
    <location>
        <begin position="203"/>
        <end position="223"/>
    </location>
</feature>
<feature type="compositionally biased region" description="Polar residues" evidence="1">
    <location>
        <begin position="207"/>
        <end position="217"/>
    </location>
</feature>
<dbReference type="AlphaFoldDB" id="A0A1C1CPK2"/>
<feature type="transmembrane region" description="Helical" evidence="2">
    <location>
        <begin position="81"/>
        <end position="106"/>
    </location>
</feature>
<keyword evidence="2" id="KW-1133">Transmembrane helix</keyword>
<name>A0A1C1CPK2_9EURO</name>
<keyword evidence="2" id="KW-0812">Transmembrane</keyword>
<dbReference type="VEuPathDB" id="FungiDB:CLCR_07556"/>
<keyword evidence="4" id="KW-1185">Reference proteome</keyword>
<keyword evidence="2" id="KW-0472">Membrane</keyword>
<gene>
    <name evidence="3" type="ORF">CLCR_07556</name>
</gene>
<evidence type="ECO:0008006" key="5">
    <source>
        <dbReference type="Google" id="ProtNLM"/>
    </source>
</evidence>
<evidence type="ECO:0000313" key="3">
    <source>
        <dbReference type="EMBL" id="OCT50430.1"/>
    </source>
</evidence>
<feature type="transmembrane region" description="Helical" evidence="2">
    <location>
        <begin position="112"/>
        <end position="135"/>
    </location>
</feature>
<comment type="caution">
    <text evidence="3">The sequence shown here is derived from an EMBL/GenBank/DDBJ whole genome shotgun (WGS) entry which is preliminary data.</text>
</comment>
<evidence type="ECO:0000256" key="1">
    <source>
        <dbReference type="SAM" id="MobiDB-lite"/>
    </source>
</evidence>
<feature type="transmembrane region" description="Helical" evidence="2">
    <location>
        <begin position="156"/>
        <end position="174"/>
    </location>
</feature>
<protein>
    <recommendedName>
        <fullName evidence="5">MARVEL domain-containing protein</fullName>
    </recommendedName>
</protein>
<dbReference type="PANTHER" id="PTHR42083:SF1">
    <property type="entry name" value="MARVEL DOMAIN-CONTAINING PROTEIN"/>
    <property type="match status" value="1"/>
</dbReference>
<dbReference type="EMBL" id="LGRB01000010">
    <property type="protein sequence ID" value="OCT50430.1"/>
    <property type="molecule type" value="Genomic_DNA"/>
</dbReference>
<proteinExistence type="predicted"/>
<evidence type="ECO:0000313" key="4">
    <source>
        <dbReference type="Proteomes" id="UP000094526"/>
    </source>
</evidence>